<evidence type="ECO:0000256" key="18">
    <source>
        <dbReference type="SAM" id="MobiDB-lite"/>
    </source>
</evidence>
<evidence type="ECO:0000256" key="3">
    <source>
        <dbReference type="ARBA" id="ARBA00001522"/>
    </source>
</evidence>
<dbReference type="SUPFAM" id="SSF52540">
    <property type="entry name" value="P-loop containing nucleoside triphosphate hydrolases"/>
    <property type="match status" value="1"/>
</dbReference>
<evidence type="ECO:0000256" key="10">
    <source>
        <dbReference type="ARBA" id="ARBA00022573"/>
    </source>
</evidence>
<dbReference type="Pfam" id="PF02277">
    <property type="entry name" value="DBI_PRT"/>
    <property type="match status" value="1"/>
</dbReference>
<comment type="caution">
    <text evidence="19">The sequence shown here is derived from an EMBL/GenBank/DDBJ whole genome shotgun (WGS) entry which is preliminary data.</text>
</comment>
<keyword evidence="12" id="KW-0547">Nucleotide-binding</keyword>
<sequence>MSTSRVLVLGGIRSGKSEFAEALLSASEQVSYLATAPLREDDPASSEDRSLRGPLSRATADTAWEKRVAAHRERRPADWSTEEFAADPYGLALRLSGAKPQEALLVDDLGAWLTTVLELAGDWSDPAAADDAIDALTDGLRDSPAGRVVLVSPEVGLSVVPATEAGRTFADALGRLNRRIAEVADGVSLVVAGQATWLKGGPPGAVPRPAAPPAPLVGTAAGQSTVERGDTRFEPNLDLPIPDETSAAAAVTHLAGLDFAGSGLGTLAGVVSLAGGTQQRGVPRPWENVRVLVLNAVHEGKAGAGDDPAATARHLEQAHEGTGPLALLAGAAGATLATVSCPISGPMEDGDALTSEEVEDALSTGWRLAESAVDEGADALVIAALGIGSEAAAVALSALAAGGEPAALLDRVVSPSGHVDDTAWMRRLSAIRDAMHRVRNRQRDTRGLLGTVGGWDIAVATGVILGATFRRTPVIIDGPVGVAAALAARDMGGQTRHWLVLPDNGDNPLVRYGADVLGLKPVLHLKLRLGEGATALAALPLLRAALTLAAGTPEIPPTPLTEDSPRWAVADFPTTELPVVKKG</sequence>
<feature type="compositionally biased region" description="Basic and acidic residues" evidence="18">
    <location>
        <begin position="38"/>
        <end position="51"/>
    </location>
</feature>
<evidence type="ECO:0000256" key="8">
    <source>
        <dbReference type="ARBA" id="ARBA00012016"/>
    </source>
</evidence>
<dbReference type="Gene3D" id="3.40.50.10210">
    <property type="match status" value="1"/>
</dbReference>
<comment type="catalytic activity">
    <reaction evidence="2">
        <text>adenosylcob(III)inamide phosphate + GTP + H(+) = adenosylcob(III)inamide-GDP + diphosphate</text>
        <dbReference type="Rhea" id="RHEA:22712"/>
        <dbReference type="ChEBI" id="CHEBI:15378"/>
        <dbReference type="ChEBI" id="CHEBI:33019"/>
        <dbReference type="ChEBI" id="CHEBI:37565"/>
        <dbReference type="ChEBI" id="CHEBI:58502"/>
        <dbReference type="ChEBI" id="CHEBI:60487"/>
        <dbReference type="EC" id="2.7.7.62"/>
    </reaction>
</comment>
<dbReference type="InterPro" id="IPR003203">
    <property type="entry name" value="CobU/CobP"/>
</dbReference>
<comment type="pathway">
    <text evidence="5">Cofactor biosynthesis; adenosylcobalamin biosynthesis; adenosylcobalamin from cob(II)yrinate a,c-diamide: step 6/7.</text>
</comment>
<evidence type="ECO:0000256" key="7">
    <source>
        <dbReference type="ARBA" id="ARBA00007490"/>
    </source>
</evidence>
<dbReference type="Proteomes" id="UP000619260">
    <property type="component" value="Unassembled WGS sequence"/>
</dbReference>
<feature type="region of interest" description="Disordered" evidence="18">
    <location>
        <begin position="36"/>
        <end position="58"/>
    </location>
</feature>
<dbReference type="PANTHER" id="PTHR34848">
    <property type="match status" value="1"/>
</dbReference>
<dbReference type="AlphaFoldDB" id="A0A8J3YU20"/>
<keyword evidence="15" id="KW-0342">GTP-binding</keyword>
<comment type="catalytic activity">
    <reaction evidence="3">
        <text>adenosylcob(III)inamide + GTP = adenosylcob(III)inamide phosphate + GDP + H(+)</text>
        <dbReference type="Rhea" id="RHEA:15765"/>
        <dbReference type="ChEBI" id="CHEBI:2480"/>
        <dbReference type="ChEBI" id="CHEBI:15378"/>
        <dbReference type="ChEBI" id="CHEBI:37565"/>
        <dbReference type="ChEBI" id="CHEBI:58189"/>
        <dbReference type="ChEBI" id="CHEBI:58502"/>
        <dbReference type="EC" id="2.7.1.156"/>
    </reaction>
</comment>
<dbReference type="PANTHER" id="PTHR34848:SF1">
    <property type="entry name" value="BIFUNCTIONAL ADENOSYLCOBALAMIN BIOSYNTHESIS PROTEIN COBU"/>
    <property type="match status" value="1"/>
</dbReference>
<keyword evidence="11" id="KW-0808">Transferase</keyword>
<evidence type="ECO:0000256" key="6">
    <source>
        <dbReference type="ARBA" id="ARBA00005159"/>
    </source>
</evidence>
<dbReference type="InterPro" id="IPR027417">
    <property type="entry name" value="P-loop_NTPase"/>
</dbReference>
<dbReference type="Gene3D" id="3.40.50.300">
    <property type="entry name" value="P-loop containing nucleotide triphosphate hydrolases"/>
    <property type="match status" value="1"/>
</dbReference>
<gene>
    <name evidence="19" type="ORF">Val02_73830</name>
</gene>
<comment type="pathway">
    <text evidence="6">Cofactor biosynthesis; adenosylcobalamin biosynthesis; adenosylcobalamin from cob(II)yrinate a,c-diamide: step 5/7.</text>
</comment>
<keyword evidence="20" id="KW-1185">Reference proteome</keyword>
<name>A0A8J3YU20_9ACTN</name>
<evidence type="ECO:0000313" key="19">
    <source>
        <dbReference type="EMBL" id="GIJ50497.1"/>
    </source>
</evidence>
<dbReference type="SUPFAM" id="SSF52733">
    <property type="entry name" value="Nicotinate mononucleotide:5,6-dimethylbenzimidazole phosphoribosyltransferase (CobT)"/>
    <property type="match status" value="1"/>
</dbReference>
<evidence type="ECO:0000256" key="14">
    <source>
        <dbReference type="ARBA" id="ARBA00022840"/>
    </source>
</evidence>
<dbReference type="GO" id="GO:0008820">
    <property type="term" value="F:cobinamide phosphate guanylyltransferase activity"/>
    <property type="evidence" value="ECO:0007669"/>
    <property type="project" value="UniProtKB-EC"/>
</dbReference>
<dbReference type="GO" id="GO:0005525">
    <property type="term" value="F:GTP binding"/>
    <property type="evidence" value="ECO:0007669"/>
    <property type="project" value="UniProtKB-KW"/>
</dbReference>
<evidence type="ECO:0000256" key="13">
    <source>
        <dbReference type="ARBA" id="ARBA00022777"/>
    </source>
</evidence>
<keyword evidence="10" id="KW-0169">Cobalamin biosynthesis</keyword>
<comment type="catalytic activity">
    <reaction evidence="1">
        <text>adenosylcob(III)inamide + ATP = adenosylcob(III)inamide phosphate + ADP + H(+)</text>
        <dbReference type="Rhea" id="RHEA:15769"/>
        <dbReference type="ChEBI" id="CHEBI:2480"/>
        <dbReference type="ChEBI" id="CHEBI:15378"/>
        <dbReference type="ChEBI" id="CHEBI:30616"/>
        <dbReference type="ChEBI" id="CHEBI:58502"/>
        <dbReference type="ChEBI" id="CHEBI:456216"/>
        <dbReference type="EC" id="2.7.1.156"/>
    </reaction>
</comment>
<keyword evidence="13" id="KW-0418">Kinase</keyword>
<dbReference type="GO" id="GO:0009236">
    <property type="term" value="P:cobalamin biosynthetic process"/>
    <property type="evidence" value="ECO:0007669"/>
    <property type="project" value="UniProtKB-UniPathway"/>
</dbReference>
<dbReference type="InterPro" id="IPR036087">
    <property type="entry name" value="Nict_dMeBzImd_PRibTrfase_sf"/>
</dbReference>
<dbReference type="EMBL" id="BOPF01000036">
    <property type="protein sequence ID" value="GIJ50497.1"/>
    <property type="molecule type" value="Genomic_DNA"/>
</dbReference>
<dbReference type="CDD" id="cd00544">
    <property type="entry name" value="CobU"/>
    <property type="match status" value="1"/>
</dbReference>
<comment type="function">
    <text evidence="4">Catalyzes ATP-dependent phosphorylation of adenosylcobinamide and addition of GMP to adenosylcobinamide phosphate.</text>
</comment>
<evidence type="ECO:0000256" key="4">
    <source>
        <dbReference type="ARBA" id="ARBA00003889"/>
    </source>
</evidence>
<protein>
    <recommendedName>
        <fullName evidence="16">Adenosylcobinamide kinase</fullName>
        <ecNumber evidence="8">2.7.1.156</ecNumber>
        <ecNumber evidence="9">2.7.7.62</ecNumber>
    </recommendedName>
    <alternativeName>
        <fullName evidence="17">Adenosylcobinamide-phosphate guanylyltransferase</fullName>
    </alternativeName>
</protein>
<evidence type="ECO:0000256" key="16">
    <source>
        <dbReference type="ARBA" id="ARBA00029570"/>
    </source>
</evidence>
<accession>A0A8J3YU20</accession>
<dbReference type="EC" id="2.7.1.156" evidence="8"/>
<evidence type="ECO:0000313" key="20">
    <source>
        <dbReference type="Proteomes" id="UP000619260"/>
    </source>
</evidence>
<organism evidence="19 20">
    <name type="scientific">Virgisporangium aliadipatigenens</name>
    <dbReference type="NCBI Taxonomy" id="741659"/>
    <lineage>
        <taxon>Bacteria</taxon>
        <taxon>Bacillati</taxon>
        <taxon>Actinomycetota</taxon>
        <taxon>Actinomycetes</taxon>
        <taxon>Micromonosporales</taxon>
        <taxon>Micromonosporaceae</taxon>
        <taxon>Virgisporangium</taxon>
    </lineage>
</organism>
<dbReference type="InterPro" id="IPR003200">
    <property type="entry name" value="Nict_dMeBzImd_PRibTrfase"/>
</dbReference>
<evidence type="ECO:0000256" key="12">
    <source>
        <dbReference type="ARBA" id="ARBA00022741"/>
    </source>
</evidence>
<dbReference type="GO" id="GO:0008939">
    <property type="term" value="F:nicotinate-nucleotide-dimethylbenzimidazole phosphoribosyltransferase activity"/>
    <property type="evidence" value="ECO:0007669"/>
    <property type="project" value="InterPro"/>
</dbReference>
<evidence type="ECO:0000256" key="9">
    <source>
        <dbReference type="ARBA" id="ARBA00012523"/>
    </source>
</evidence>
<comment type="similarity">
    <text evidence="7">Belongs to the CobU/CobP family.</text>
</comment>
<evidence type="ECO:0000256" key="2">
    <source>
        <dbReference type="ARBA" id="ARBA00000711"/>
    </source>
</evidence>
<proteinExistence type="inferred from homology"/>
<evidence type="ECO:0000256" key="5">
    <source>
        <dbReference type="ARBA" id="ARBA00004692"/>
    </source>
</evidence>
<dbReference type="Pfam" id="PF02283">
    <property type="entry name" value="CobU"/>
    <property type="match status" value="2"/>
</dbReference>
<evidence type="ECO:0000256" key="17">
    <source>
        <dbReference type="ARBA" id="ARBA00030571"/>
    </source>
</evidence>
<reference evidence="19" key="1">
    <citation type="submission" date="2021-01" db="EMBL/GenBank/DDBJ databases">
        <title>Whole genome shotgun sequence of Virgisporangium aliadipatigenens NBRC 105644.</title>
        <authorList>
            <person name="Komaki H."/>
            <person name="Tamura T."/>
        </authorList>
    </citation>
    <scope>NUCLEOTIDE SEQUENCE</scope>
    <source>
        <strain evidence="19">NBRC 105644</strain>
    </source>
</reference>
<dbReference type="RefSeq" id="WP_203903926.1">
    <property type="nucleotide sequence ID" value="NZ_BOPF01000036.1"/>
</dbReference>
<dbReference type="UniPathway" id="UPA00148">
    <property type="reaction ID" value="UER00236"/>
</dbReference>
<dbReference type="EC" id="2.7.7.62" evidence="9"/>
<evidence type="ECO:0000256" key="15">
    <source>
        <dbReference type="ARBA" id="ARBA00023134"/>
    </source>
</evidence>
<keyword evidence="14" id="KW-0067">ATP-binding</keyword>
<dbReference type="GO" id="GO:0005524">
    <property type="term" value="F:ATP binding"/>
    <property type="evidence" value="ECO:0007669"/>
    <property type="project" value="UniProtKB-KW"/>
</dbReference>
<evidence type="ECO:0000256" key="11">
    <source>
        <dbReference type="ARBA" id="ARBA00022679"/>
    </source>
</evidence>
<evidence type="ECO:0000256" key="1">
    <source>
        <dbReference type="ARBA" id="ARBA00000312"/>
    </source>
</evidence>
<dbReference type="GO" id="GO:0043752">
    <property type="term" value="F:adenosylcobinamide kinase activity"/>
    <property type="evidence" value="ECO:0007669"/>
    <property type="project" value="UniProtKB-EC"/>
</dbReference>